<evidence type="ECO:0000313" key="3">
    <source>
        <dbReference type="Proteomes" id="UP001500305"/>
    </source>
</evidence>
<comment type="caution">
    <text evidence="2">The sequence shown here is derived from an EMBL/GenBank/DDBJ whole genome shotgun (WGS) entry which is preliminary data.</text>
</comment>
<keyword evidence="3" id="KW-1185">Reference proteome</keyword>
<sequence>MGTVMSTPGGDLFGAPLPESDLARGADRFEGDAHERLRQSLRAVERAFGELDACDAVLDRATARGRELAGELGRLVAAESEQDVPPLLDALKELADEVQRSEESRRVVGRILGQDEPAARPGAPVPHLPEEQLPPVPSVYDEQPARSDGPKGVSGLLAEFEPRLRVAHAERIRQAADHLVGTVRRLVGPEFIDTGFVHDSLVEADLTFELWRRCLADRRLDLD</sequence>
<dbReference type="Proteomes" id="UP001500305">
    <property type="component" value="Unassembled WGS sequence"/>
</dbReference>
<feature type="region of interest" description="Disordered" evidence="1">
    <location>
        <begin position="106"/>
        <end position="153"/>
    </location>
</feature>
<proteinExistence type="predicted"/>
<protein>
    <submittedName>
        <fullName evidence="2">Uncharacterized protein</fullName>
    </submittedName>
</protein>
<evidence type="ECO:0000256" key="1">
    <source>
        <dbReference type="SAM" id="MobiDB-lite"/>
    </source>
</evidence>
<dbReference type="EMBL" id="BAAATR010000009">
    <property type="protein sequence ID" value="GAA2242646.1"/>
    <property type="molecule type" value="Genomic_DNA"/>
</dbReference>
<name>A0ABN3DVX5_9ACTN</name>
<accession>A0ABN3DVX5</accession>
<evidence type="ECO:0000313" key="2">
    <source>
        <dbReference type="EMBL" id="GAA2242646.1"/>
    </source>
</evidence>
<feature type="compositionally biased region" description="Pro residues" evidence="1">
    <location>
        <begin position="123"/>
        <end position="137"/>
    </location>
</feature>
<reference evidence="2 3" key="1">
    <citation type="journal article" date="2019" name="Int. J. Syst. Evol. Microbiol.">
        <title>The Global Catalogue of Microorganisms (GCM) 10K type strain sequencing project: providing services to taxonomists for standard genome sequencing and annotation.</title>
        <authorList>
            <consortium name="The Broad Institute Genomics Platform"/>
            <consortium name="The Broad Institute Genome Sequencing Center for Infectious Disease"/>
            <person name="Wu L."/>
            <person name="Ma J."/>
        </authorList>
    </citation>
    <scope>NUCLEOTIDE SEQUENCE [LARGE SCALE GENOMIC DNA]</scope>
    <source>
        <strain evidence="2 3">JCM 7356</strain>
    </source>
</reference>
<gene>
    <name evidence="2" type="ORF">GCM10010430_25300</name>
</gene>
<organism evidence="2 3">
    <name type="scientific">Kitasatospora cystarginea</name>
    <dbReference type="NCBI Taxonomy" id="58350"/>
    <lineage>
        <taxon>Bacteria</taxon>
        <taxon>Bacillati</taxon>
        <taxon>Actinomycetota</taxon>
        <taxon>Actinomycetes</taxon>
        <taxon>Kitasatosporales</taxon>
        <taxon>Streptomycetaceae</taxon>
        <taxon>Kitasatospora</taxon>
    </lineage>
</organism>